<evidence type="ECO:0000313" key="1">
    <source>
        <dbReference type="EMBL" id="KAI1893295.1"/>
    </source>
</evidence>
<proteinExistence type="predicted"/>
<organism evidence="1 2">
    <name type="scientific">Albula goreensis</name>
    <dbReference type="NCBI Taxonomy" id="1534307"/>
    <lineage>
        <taxon>Eukaryota</taxon>
        <taxon>Metazoa</taxon>
        <taxon>Chordata</taxon>
        <taxon>Craniata</taxon>
        <taxon>Vertebrata</taxon>
        <taxon>Euteleostomi</taxon>
        <taxon>Actinopterygii</taxon>
        <taxon>Neopterygii</taxon>
        <taxon>Teleostei</taxon>
        <taxon>Albuliformes</taxon>
        <taxon>Albulidae</taxon>
        <taxon>Albula</taxon>
    </lineage>
</organism>
<reference evidence="1" key="1">
    <citation type="submission" date="2021-01" db="EMBL/GenBank/DDBJ databases">
        <authorList>
            <person name="Zahm M."/>
            <person name="Roques C."/>
            <person name="Cabau C."/>
            <person name="Klopp C."/>
            <person name="Donnadieu C."/>
            <person name="Jouanno E."/>
            <person name="Lampietro C."/>
            <person name="Louis A."/>
            <person name="Herpin A."/>
            <person name="Echchiki A."/>
            <person name="Berthelot C."/>
            <person name="Parey E."/>
            <person name="Roest-Crollius H."/>
            <person name="Braasch I."/>
            <person name="Postlethwait J."/>
            <person name="Bobe J."/>
            <person name="Montfort J."/>
            <person name="Bouchez O."/>
            <person name="Begum T."/>
            <person name="Mejri S."/>
            <person name="Adams A."/>
            <person name="Chen W.-J."/>
            <person name="Guiguen Y."/>
        </authorList>
    </citation>
    <scope>NUCLEOTIDE SEQUENCE</scope>
    <source>
        <tissue evidence="1">Blood</tissue>
    </source>
</reference>
<accession>A0A8T3DFR4</accession>
<sequence length="130" mass="15270">MVQLFRKTGNPLGGFEEMADEMDYLECIRFLFDAEQDTMADEAVEADMEDYLEDIRFLFEQDTMDTDDYLEDIRFLFDAEDNDAKGATKVKKVERVKQMLKKIKKGVQKLCGRFVRTVRRGFYCCVSVEE</sequence>
<dbReference type="EMBL" id="JAERUA010000011">
    <property type="protein sequence ID" value="KAI1893295.1"/>
    <property type="molecule type" value="Genomic_DNA"/>
</dbReference>
<keyword evidence="2" id="KW-1185">Reference proteome</keyword>
<protein>
    <submittedName>
        <fullName evidence="1">Uncharacterized protein</fullName>
    </submittedName>
</protein>
<dbReference type="AlphaFoldDB" id="A0A8T3DFR4"/>
<comment type="caution">
    <text evidence="1">The sequence shown here is derived from an EMBL/GenBank/DDBJ whole genome shotgun (WGS) entry which is preliminary data.</text>
</comment>
<gene>
    <name evidence="1" type="ORF">AGOR_G00122230</name>
</gene>
<dbReference type="Proteomes" id="UP000829720">
    <property type="component" value="Unassembled WGS sequence"/>
</dbReference>
<evidence type="ECO:0000313" key="2">
    <source>
        <dbReference type="Proteomes" id="UP000829720"/>
    </source>
</evidence>
<name>A0A8T3DFR4_9TELE</name>